<organism evidence="1">
    <name type="scientific">marine sediment metagenome</name>
    <dbReference type="NCBI Taxonomy" id="412755"/>
    <lineage>
        <taxon>unclassified sequences</taxon>
        <taxon>metagenomes</taxon>
        <taxon>ecological metagenomes</taxon>
    </lineage>
</organism>
<protein>
    <submittedName>
        <fullName evidence="1">Uncharacterized protein</fullName>
    </submittedName>
</protein>
<reference evidence="1" key="1">
    <citation type="journal article" date="2014" name="Front. Microbiol.">
        <title>High frequency of phylogenetically diverse reductive dehalogenase-homologous genes in deep subseafloor sedimentary metagenomes.</title>
        <authorList>
            <person name="Kawai M."/>
            <person name="Futagami T."/>
            <person name="Toyoda A."/>
            <person name="Takaki Y."/>
            <person name="Nishi S."/>
            <person name="Hori S."/>
            <person name="Arai W."/>
            <person name="Tsubouchi T."/>
            <person name="Morono Y."/>
            <person name="Uchiyama I."/>
            <person name="Ito T."/>
            <person name="Fujiyama A."/>
            <person name="Inagaki F."/>
            <person name="Takami H."/>
        </authorList>
    </citation>
    <scope>NUCLEOTIDE SEQUENCE</scope>
    <source>
        <strain evidence="1">Expedition CK06-06</strain>
    </source>
</reference>
<name>X1VG85_9ZZZZ</name>
<evidence type="ECO:0000313" key="1">
    <source>
        <dbReference type="EMBL" id="GAJ17167.1"/>
    </source>
</evidence>
<dbReference type="EMBL" id="BARW01037647">
    <property type="protein sequence ID" value="GAJ17167.1"/>
    <property type="molecule type" value="Genomic_DNA"/>
</dbReference>
<sequence length="49" mass="5442">MATIKWTKDDVIKKFQEAVMSQPTNGKPVDAKGIIASLIKSGRRKVVKE</sequence>
<comment type="caution">
    <text evidence="1">The sequence shown here is derived from an EMBL/GenBank/DDBJ whole genome shotgun (WGS) entry which is preliminary data.</text>
</comment>
<dbReference type="AlphaFoldDB" id="X1VG85"/>
<proteinExistence type="predicted"/>
<accession>X1VG85</accession>
<gene>
    <name evidence="1" type="ORF">S12H4_58052</name>
</gene>